<gene>
    <name evidence="1" type="ORF">GMO_27270</name>
</gene>
<comment type="caution">
    <text evidence="1">The sequence shown here is derived from an EMBL/GenBank/DDBJ whole genome shotgun (WGS) entry which is preliminary data.</text>
</comment>
<organism evidence="1 2">
    <name type="scientific">Gluconobacter morbifer G707</name>
    <dbReference type="NCBI Taxonomy" id="1088869"/>
    <lineage>
        <taxon>Bacteria</taxon>
        <taxon>Pseudomonadati</taxon>
        <taxon>Pseudomonadota</taxon>
        <taxon>Alphaproteobacteria</taxon>
        <taxon>Acetobacterales</taxon>
        <taxon>Acetobacteraceae</taxon>
        <taxon>Gluconobacter</taxon>
    </lineage>
</organism>
<accession>G6XMK9</accession>
<evidence type="ECO:0000313" key="2">
    <source>
        <dbReference type="Proteomes" id="UP000004949"/>
    </source>
</evidence>
<proteinExistence type="predicted"/>
<evidence type="ECO:0000313" key="1">
    <source>
        <dbReference type="EMBL" id="EHH67106.1"/>
    </source>
</evidence>
<protein>
    <submittedName>
        <fullName evidence="1">Uncharacterized protein</fullName>
    </submittedName>
</protein>
<dbReference type="AlphaFoldDB" id="G6XMK9"/>
<name>G6XMK9_9PROT</name>
<dbReference type="Proteomes" id="UP000004949">
    <property type="component" value="Unassembled WGS sequence"/>
</dbReference>
<reference evidence="1 2" key="1">
    <citation type="submission" date="2011-10" db="EMBL/GenBank/DDBJ databases">
        <title>Genome sequence of Gluconobacter morbifer G707, isolated from Drosophila gut.</title>
        <authorList>
            <person name="Lee W.-J."/>
            <person name="Kim E.-K."/>
        </authorList>
    </citation>
    <scope>NUCLEOTIDE SEQUENCE [LARGE SCALE GENOMIC DNA]</scope>
    <source>
        <strain evidence="1 2">G707</strain>
    </source>
</reference>
<sequence>MHISPASICVRRRLGGELEAVRIVMGDPEGAVFSYRPVPGSSVR</sequence>
<dbReference type="EMBL" id="AGQV01000013">
    <property type="protein sequence ID" value="EHH67106.1"/>
    <property type="molecule type" value="Genomic_DNA"/>
</dbReference>
<dbReference type="PATRIC" id="fig|1088869.3.peg.2720"/>
<keyword evidence="2" id="KW-1185">Reference proteome</keyword>